<dbReference type="InterPro" id="IPR004853">
    <property type="entry name" value="Sugar_P_trans_dom"/>
</dbReference>
<evidence type="ECO:0000256" key="6">
    <source>
        <dbReference type="SAM" id="Phobius"/>
    </source>
</evidence>
<protein>
    <recommendedName>
        <fullName evidence="7">Sugar phosphate transporter domain-containing protein</fullName>
    </recommendedName>
</protein>
<keyword evidence="4 6" id="KW-0472">Membrane</keyword>
<feature type="transmembrane region" description="Helical" evidence="6">
    <location>
        <begin position="128"/>
        <end position="147"/>
    </location>
</feature>
<evidence type="ECO:0000313" key="9">
    <source>
        <dbReference type="Proteomes" id="UP001530400"/>
    </source>
</evidence>
<dbReference type="GO" id="GO:0016020">
    <property type="term" value="C:membrane"/>
    <property type="evidence" value="ECO:0007669"/>
    <property type="project" value="UniProtKB-SubCell"/>
</dbReference>
<evidence type="ECO:0000259" key="7">
    <source>
        <dbReference type="Pfam" id="PF03151"/>
    </source>
</evidence>
<dbReference type="SUPFAM" id="SSF103481">
    <property type="entry name" value="Multidrug resistance efflux transporter EmrE"/>
    <property type="match status" value="1"/>
</dbReference>
<comment type="subcellular location">
    <subcellularLocation>
        <location evidence="1">Membrane</location>
        <topology evidence="1">Multi-pass membrane protein</topology>
    </subcellularLocation>
</comment>
<name>A0ABD3QI64_9STRA</name>
<gene>
    <name evidence="8" type="ORF">ACHAWO_002410</name>
</gene>
<reference evidence="8 9" key="1">
    <citation type="submission" date="2024-10" db="EMBL/GenBank/DDBJ databases">
        <title>Updated reference genomes for cyclostephanoid diatoms.</title>
        <authorList>
            <person name="Roberts W.R."/>
            <person name="Alverson A.J."/>
        </authorList>
    </citation>
    <scope>NUCLEOTIDE SEQUENCE [LARGE SCALE GENOMIC DNA]</scope>
    <source>
        <strain evidence="8 9">AJA010-31</strain>
    </source>
</reference>
<sequence length="352" mass="38677">MFANLSPNAQVIFAVLSYSFCSGSLVLVNKLVLHHLPYPSLVVTFQLWAALIFIQVADAFHIIEVDPIRWKNVKPYLVYTVAFSLGVYCNMKSLSMSNVETVIVFRALSPLLVTVADALFLGREWPSARSWIALSGIALGAYGYAMTDEQFKTQGMMAYFWPTLYLFVISFEMAYGKKIISGTDLKTRSGPVLYTNMLGWPPMLLFAHIGGEYGRFYNDAVDRAMRDEPIFSTAVIVLSLLGCVVGTGIGYSGWFCRDKVSATSYTLIGVLNKCLTVLVNLLIWDNHASMEGIASLGLCLVGGGFYRQAPMRKAHSEMNEKPSKSDDGGESGDVSMTPLLRRGAAASAESKQ</sequence>
<feature type="transmembrane region" description="Helical" evidence="6">
    <location>
        <begin position="12"/>
        <end position="33"/>
    </location>
</feature>
<comment type="caution">
    <text evidence="8">The sequence shown here is derived from an EMBL/GenBank/DDBJ whole genome shotgun (WGS) entry which is preliminary data.</text>
</comment>
<evidence type="ECO:0000256" key="1">
    <source>
        <dbReference type="ARBA" id="ARBA00004141"/>
    </source>
</evidence>
<feature type="transmembrane region" description="Helical" evidence="6">
    <location>
        <begin position="289"/>
        <end position="306"/>
    </location>
</feature>
<dbReference type="Pfam" id="PF03151">
    <property type="entry name" value="TPT"/>
    <property type="match status" value="1"/>
</dbReference>
<feature type="region of interest" description="Disordered" evidence="5">
    <location>
        <begin position="312"/>
        <end position="336"/>
    </location>
</feature>
<keyword evidence="9" id="KW-1185">Reference proteome</keyword>
<keyword evidence="2 6" id="KW-0812">Transmembrane</keyword>
<evidence type="ECO:0000313" key="8">
    <source>
        <dbReference type="EMBL" id="KAL3799516.1"/>
    </source>
</evidence>
<accession>A0ABD3QI64</accession>
<feature type="transmembrane region" description="Helical" evidence="6">
    <location>
        <begin position="101"/>
        <end position="121"/>
    </location>
</feature>
<feature type="transmembrane region" description="Helical" evidence="6">
    <location>
        <begin position="230"/>
        <end position="251"/>
    </location>
</feature>
<organism evidence="8 9">
    <name type="scientific">Cyclotella atomus</name>
    <dbReference type="NCBI Taxonomy" id="382360"/>
    <lineage>
        <taxon>Eukaryota</taxon>
        <taxon>Sar</taxon>
        <taxon>Stramenopiles</taxon>
        <taxon>Ochrophyta</taxon>
        <taxon>Bacillariophyta</taxon>
        <taxon>Coscinodiscophyceae</taxon>
        <taxon>Thalassiosirophycidae</taxon>
        <taxon>Stephanodiscales</taxon>
        <taxon>Stephanodiscaceae</taxon>
        <taxon>Cyclotella</taxon>
    </lineage>
</organism>
<evidence type="ECO:0000256" key="5">
    <source>
        <dbReference type="SAM" id="MobiDB-lite"/>
    </source>
</evidence>
<feature type="transmembrane region" description="Helical" evidence="6">
    <location>
        <begin position="263"/>
        <end position="283"/>
    </location>
</feature>
<feature type="domain" description="Sugar phosphate transporter" evidence="7">
    <location>
        <begin position="21"/>
        <end position="303"/>
    </location>
</feature>
<dbReference type="PANTHER" id="PTHR11132">
    <property type="entry name" value="SOLUTE CARRIER FAMILY 35"/>
    <property type="match status" value="1"/>
</dbReference>
<feature type="transmembrane region" description="Helical" evidence="6">
    <location>
        <begin position="45"/>
        <end position="64"/>
    </location>
</feature>
<evidence type="ECO:0000256" key="4">
    <source>
        <dbReference type="ARBA" id="ARBA00023136"/>
    </source>
</evidence>
<feature type="compositionally biased region" description="Basic and acidic residues" evidence="5">
    <location>
        <begin position="314"/>
        <end position="327"/>
    </location>
</feature>
<dbReference type="EMBL" id="JALLPJ020000183">
    <property type="protein sequence ID" value="KAL3799516.1"/>
    <property type="molecule type" value="Genomic_DNA"/>
</dbReference>
<dbReference type="Proteomes" id="UP001530400">
    <property type="component" value="Unassembled WGS sequence"/>
</dbReference>
<feature type="transmembrane region" description="Helical" evidence="6">
    <location>
        <begin position="192"/>
        <end position="210"/>
    </location>
</feature>
<keyword evidence="3 6" id="KW-1133">Transmembrane helix</keyword>
<dbReference type="InterPro" id="IPR037185">
    <property type="entry name" value="EmrE-like"/>
</dbReference>
<feature type="transmembrane region" description="Helical" evidence="6">
    <location>
        <begin position="159"/>
        <end position="180"/>
    </location>
</feature>
<evidence type="ECO:0000256" key="2">
    <source>
        <dbReference type="ARBA" id="ARBA00022692"/>
    </source>
</evidence>
<proteinExistence type="predicted"/>
<evidence type="ECO:0000256" key="3">
    <source>
        <dbReference type="ARBA" id="ARBA00022989"/>
    </source>
</evidence>
<dbReference type="InterPro" id="IPR050186">
    <property type="entry name" value="TPT_transporter"/>
</dbReference>
<dbReference type="AlphaFoldDB" id="A0ABD3QI64"/>